<dbReference type="Gene3D" id="1.10.3730.20">
    <property type="match status" value="1"/>
</dbReference>
<gene>
    <name evidence="3" type="ORF">MNBD_CPR01-532</name>
</gene>
<evidence type="ECO:0000256" key="1">
    <source>
        <dbReference type="SAM" id="Phobius"/>
    </source>
</evidence>
<dbReference type="GO" id="GO:0016020">
    <property type="term" value="C:membrane"/>
    <property type="evidence" value="ECO:0007669"/>
    <property type="project" value="InterPro"/>
</dbReference>
<feature type="transmembrane region" description="Helical" evidence="1">
    <location>
        <begin position="119"/>
        <end position="135"/>
    </location>
</feature>
<dbReference type="InterPro" id="IPR000620">
    <property type="entry name" value="EamA_dom"/>
</dbReference>
<sequence length="136" mass="14863">MIGAFAVGFSDTLSKGVIDQTSAETFLFALAIMQVPVALIFLRLQKEPLSQFVNIFTHLKRYSYSMIGALLGVVSVLFLWLAFAATYASVASPLTASFPFFTLVLAYVWLKEKITFRDGVGVLITIVGIIGISIFV</sequence>
<keyword evidence="1" id="KW-0472">Membrane</keyword>
<feature type="domain" description="EamA" evidence="2">
    <location>
        <begin position="1"/>
        <end position="133"/>
    </location>
</feature>
<protein>
    <recommendedName>
        <fullName evidence="2">EamA domain-containing protein</fullName>
    </recommendedName>
</protein>
<evidence type="ECO:0000313" key="3">
    <source>
        <dbReference type="EMBL" id="VAW32670.1"/>
    </source>
</evidence>
<dbReference type="AlphaFoldDB" id="A0A3B0UUS4"/>
<keyword evidence="1" id="KW-1133">Transmembrane helix</keyword>
<dbReference type="PANTHER" id="PTHR22911">
    <property type="entry name" value="ACYL-MALONYL CONDENSING ENZYME-RELATED"/>
    <property type="match status" value="1"/>
</dbReference>
<dbReference type="EMBL" id="UOEV01000062">
    <property type="protein sequence ID" value="VAW32670.1"/>
    <property type="molecule type" value="Genomic_DNA"/>
</dbReference>
<accession>A0A3B0UUS4</accession>
<evidence type="ECO:0000259" key="2">
    <source>
        <dbReference type="Pfam" id="PF00892"/>
    </source>
</evidence>
<feature type="transmembrane region" description="Helical" evidence="1">
    <location>
        <begin position="26"/>
        <end position="44"/>
    </location>
</feature>
<proteinExistence type="predicted"/>
<dbReference type="InterPro" id="IPR037185">
    <property type="entry name" value="EmrE-like"/>
</dbReference>
<dbReference type="SUPFAM" id="SSF103481">
    <property type="entry name" value="Multidrug resistance efflux transporter EmrE"/>
    <property type="match status" value="1"/>
</dbReference>
<organism evidence="3">
    <name type="scientific">hydrothermal vent metagenome</name>
    <dbReference type="NCBI Taxonomy" id="652676"/>
    <lineage>
        <taxon>unclassified sequences</taxon>
        <taxon>metagenomes</taxon>
        <taxon>ecological metagenomes</taxon>
    </lineage>
</organism>
<dbReference type="PANTHER" id="PTHR22911:SF137">
    <property type="entry name" value="SOLUTE CARRIER FAMILY 35 MEMBER G2-RELATED"/>
    <property type="match status" value="1"/>
</dbReference>
<feature type="transmembrane region" description="Helical" evidence="1">
    <location>
        <begin position="64"/>
        <end position="84"/>
    </location>
</feature>
<reference evidence="3" key="1">
    <citation type="submission" date="2018-06" db="EMBL/GenBank/DDBJ databases">
        <authorList>
            <person name="Zhirakovskaya E."/>
        </authorList>
    </citation>
    <scope>NUCLEOTIDE SEQUENCE</scope>
</reference>
<keyword evidence="1" id="KW-0812">Transmembrane</keyword>
<dbReference type="Pfam" id="PF00892">
    <property type="entry name" value="EamA"/>
    <property type="match status" value="1"/>
</dbReference>
<name>A0A3B0UUS4_9ZZZZ</name>
<feature type="transmembrane region" description="Helical" evidence="1">
    <location>
        <begin position="90"/>
        <end position="110"/>
    </location>
</feature>